<proteinExistence type="predicted"/>
<evidence type="ECO:0000313" key="1">
    <source>
        <dbReference type="EMBL" id="KKS17580.1"/>
    </source>
</evidence>
<evidence type="ECO:0000313" key="2">
    <source>
        <dbReference type="Proteomes" id="UP000034163"/>
    </source>
</evidence>
<dbReference type="AlphaFoldDB" id="A0A0G0WXU8"/>
<accession>A0A0G0WXU8</accession>
<reference evidence="1 2" key="1">
    <citation type="journal article" date="2015" name="Nature">
        <title>rRNA introns, odd ribosomes, and small enigmatic genomes across a large radiation of phyla.</title>
        <authorList>
            <person name="Brown C.T."/>
            <person name="Hug L.A."/>
            <person name="Thomas B.C."/>
            <person name="Sharon I."/>
            <person name="Castelle C.J."/>
            <person name="Singh A."/>
            <person name="Wilkins M.J."/>
            <person name="Williams K.H."/>
            <person name="Banfield J.F."/>
        </authorList>
    </citation>
    <scope>NUCLEOTIDE SEQUENCE [LARGE SCALE GENOMIC DNA]</scope>
</reference>
<protein>
    <submittedName>
        <fullName evidence="1">Uncharacterized protein</fullName>
    </submittedName>
</protein>
<dbReference type="Proteomes" id="UP000034163">
    <property type="component" value="Unassembled WGS sequence"/>
</dbReference>
<comment type="caution">
    <text evidence="1">The sequence shown here is derived from an EMBL/GenBank/DDBJ whole genome shotgun (WGS) entry which is preliminary data.</text>
</comment>
<gene>
    <name evidence="1" type="ORF">UU72_C0001G0064</name>
</gene>
<dbReference type="EMBL" id="LCBS01000001">
    <property type="protein sequence ID" value="KKS17580.1"/>
    <property type="molecule type" value="Genomic_DNA"/>
</dbReference>
<organism evidence="1 2">
    <name type="scientific">candidate division WWE3 bacterium GW2011_GWB1_41_6</name>
    <dbReference type="NCBI Taxonomy" id="1619112"/>
    <lineage>
        <taxon>Bacteria</taxon>
        <taxon>Katanobacteria</taxon>
    </lineage>
</organism>
<name>A0A0G0WXU8_UNCKA</name>
<sequence>MSRLVWLRANIKCHRGCRTFRYVAELVATAALAGGAKECGKALFLEVTEDAVSRWEKNTWMKPGDIRRLKLLRDAIASDLENRPNTAAKDYRTVARETNGRVPYALTRKRALMKVGSQFVKGEI</sequence>